<dbReference type="AlphaFoldDB" id="A0A1H3DRI5"/>
<dbReference type="Proteomes" id="UP000199118">
    <property type="component" value="Unassembled WGS sequence"/>
</dbReference>
<evidence type="ECO:0000313" key="3">
    <source>
        <dbReference type="Proteomes" id="UP000199118"/>
    </source>
</evidence>
<keyword evidence="3" id="KW-1185">Reference proteome</keyword>
<dbReference type="EMBL" id="FNMZ01000008">
    <property type="protein sequence ID" value="SDX68957.1"/>
    <property type="molecule type" value="Genomic_DNA"/>
</dbReference>
<accession>A0A1H3DRI5</accession>
<feature type="region of interest" description="Disordered" evidence="1">
    <location>
        <begin position="60"/>
        <end position="81"/>
    </location>
</feature>
<dbReference type="STRING" id="356660.SAMN05444336_108114"/>
<evidence type="ECO:0000313" key="2">
    <source>
        <dbReference type="EMBL" id="SDX68957.1"/>
    </source>
</evidence>
<evidence type="ECO:0000256" key="1">
    <source>
        <dbReference type="SAM" id="MobiDB-lite"/>
    </source>
</evidence>
<gene>
    <name evidence="2" type="ORF">SAMN05444336_108114</name>
</gene>
<proteinExistence type="predicted"/>
<name>A0A1H3DRI5_9RHOB</name>
<reference evidence="2 3" key="1">
    <citation type="submission" date="2016-10" db="EMBL/GenBank/DDBJ databases">
        <authorList>
            <person name="de Groot N.N."/>
        </authorList>
    </citation>
    <scope>NUCLEOTIDE SEQUENCE [LARGE SCALE GENOMIC DNA]</scope>
    <source>
        <strain evidence="2 3">DSM 17890</strain>
    </source>
</reference>
<organism evidence="2 3">
    <name type="scientific">Albimonas donghaensis</name>
    <dbReference type="NCBI Taxonomy" id="356660"/>
    <lineage>
        <taxon>Bacteria</taxon>
        <taxon>Pseudomonadati</taxon>
        <taxon>Pseudomonadota</taxon>
        <taxon>Alphaproteobacteria</taxon>
        <taxon>Rhodobacterales</taxon>
        <taxon>Paracoccaceae</taxon>
        <taxon>Albimonas</taxon>
    </lineage>
</organism>
<sequence>MRRLQGRALAAEAPDLDRSEAFPRTSAGKGAAVDRLLSASCADPLIRMFRGGVLALTPFEEDGDTVPDSASDGASAGAQLR</sequence>
<protein>
    <submittedName>
        <fullName evidence="2">Uncharacterized protein</fullName>
    </submittedName>
</protein>
<feature type="compositionally biased region" description="Low complexity" evidence="1">
    <location>
        <begin position="68"/>
        <end position="81"/>
    </location>
</feature>